<feature type="transmembrane region" description="Helical" evidence="3">
    <location>
        <begin position="103"/>
        <end position="126"/>
    </location>
</feature>
<accession>A0ABR7REK6</accession>
<dbReference type="Proteomes" id="UP000603940">
    <property type="component" value="Unassembled WGS sequence"/>
</dbReference>
<gene>
    <name evidence="5" type="ORF">IBL25_25515</name>
</gene>
<evidence type="ECO:0000256" key="2">
    <source>
        <dbReference type="ARBA" id="ARBA00023169"/>
    </source>
</evidence>
<keyword evidence="3" id="KW-1133">Transmembrane helix</keyword>
<name>A0ABR7REK6_9PROT</name>
<dbReference type="Pfam" id="PF02397">
    <property type="entry name" value="Bac_transf"/>
    <property type="match status" value="1"/>
</dbReference>
<dbReference type="InterPro" id="IPR003362">
    <property type="entry name" value="Bact_transf"/>
</dbReference>
<keyword evidence="5" id="KW-0808">Transferase</keyword>
<dbReference type="EMBL" id="JACTUZ010000280">
    <property type="protein sequence ID" value="MBC9180309.1"/>
    <property type="molecule type" value="Genomic_DNA"/>
</dbReference>
<keyword evidence="3" id="KW-0472">Membrane</keyword>
<comment type="similarity">
    <text evidence="1">Belongs to the bacterial sugar transferase family.</text>
</comment>
<evidence type="ECO:0000256" key="3">
    <source>
        <dbReference type="SAM" id="Phobius"/>
    </source>
</evidence>
<feature type="domain" description="Bacterial sugar transferase" evidence="4">
    <location>
        <begin position="98"/>
        <end position="264"/>
    </location>
</feature>
<evidence type="ECO:0000313" key="5">
    <source>
        <dbReference type="EMBL" id="MBC9180309.1"/>
    </source>
</evidence>
<evidence type="ECO:0000259" key="4">
    <source>
        <dbReference type="Pfam" id="PF02397"/>
    </source>
</evidence>
<keyword evidence="6" id="KW-1185">Reference proteome</keyword>
<organism evidence="5 6">
    <name type="scientific">Pseudoroseomonas ludipueritiae</name>
    <dbReference type="NCBI Taxonomy" id="198093"/>
    <lineage>
        <taxon>Bacteria</taxon>
        <taxon>Pseudomonadati</taxon>
        <taxon>Pseudomonadota</taxon>
        <taxon>Alphaproteobacteria</taxon>
        <taxon>Acetobacterales</taxon>
        <taxon>Acetobacteraceae</taxon>
        <taxon>Pseudoroseomonas</taxon>
    </lineage>
</organism>
<dbReference type="PANTHER" id="PTHR30576:SF8">
    <property type="entry name" value="UNDECAPRENYL-PHOSPHATE GALACTOSE PHOSPHOTRANSFERASE"/>
    <property type="match status" value="1"/>
</dbReference>
<protein>
    <submittedName>
        <fullName evidence="5">Sugar transferase</fullName>
    </submittedName>
</protein>
<keyword evidence="2" id="KW-0270">Exopolysaccharide synthesis</keyword>
<comment type="caution">
    <text evidence="5">The sequence shown here is derived from an EMBL/GenBank/DDBJ whole genome shotgun (WGS) entry which is preliminary data.</text>
</comment>
<dbReference type="GO" id="GO:0016740">
    <property type="term" value="F:transferase activity"/>
    <property type="evidence" value="ECO:0007669"/>
    <property type="project" value="UniProtKB-KW"/>
</dbReference>
<dbReference type="PANTHER" id="PTHR30576">
    <property type="entry name" value="COLANIC BIOSYNTHESIS UDP-GLUCOSE LIPID CARRIER TRANSFERASE"/>
    <property type="match status" value="1"/>
</dbReference>
<sequence length="290" mass="31495">MGSGAASTRTTTCWKPGRKAACPGWCSGCSASAGRCWCRCCGCGGCRRGGWRASPPWRCRCCWRPWFPPTSATGWSGSPWVWCCPREWWRGVYKRFGKRALDILGAGAALLLLSPLFLLVALAVAACLGRPVLFRQERAGRDGLPFTLIKFRSMREGPGDDAARLTRFGRALRASALDELPQLVNVLRGEMSLVGPRPLPMAYLDRYTPRQRQRLSVRPGLAGAAQAAGRNALPWEVRLELDAVYAADPSLERDLRAMAGTLRILASGKGVHAPGHATMPALNVADSTQS</sequence>
<evidence type="ECO:0000256" key="1">
    <source>
        <dbReference type="ARBA" id="ARBA00006464"/>
    </source>
</evidence>
<evidence type="ECO:0000313" key="6">
    <source>
        <dbReference type="Proteomes" id="UP000603940"/>
    </source>
</evidence>
<reference evidence="5 6" key="1">
    <citation type="journal article" date="2009" name="Int. J. Syst. Evol. Microbiol.">
        <title>Transfer of Teichococcus ludipueritiae and Muricoccus roseus to the genus Roseomonas, as Roseomonas ludipueritiae comb. nov. and Roseomonas rosea comb. nov., respectively, and emended description of the genus Roseomonas.</title>
        <authorList>
            <person name="Sanchez-Porro C."/>
            <person name="Gallego V."/>
            <person name="Busse H.J."/>
            <person name="Kampfer P."/>
            <person name="Ventosa A."/>
        </authorList>
    </citation>
    <scope>NUCLEOTIDE SEQUENCE [LARGE SCALE GENOMIC DNA]</scope>
    <source>
        <strain evidence="5 6">DSM 14915</strain>
    </source>
</reference>
<proteinExistence type="inferred from homology"/>
<keyword evidence="3" id="KW-0812">Transmembrane</keyword>